<dbReference type="Gene3D" id="2.60.40.1730">
    <property type="entry name" value="tricorn interacting facor f3 domain"/>
    <property type="match status" value="1"/>
</dbReference>
<evidence type="ECO:0000256" key="6">
    <source>
        <dbReference type="ARBA" id="ARBA00022670"/>
    </source>
</evidence>
<dbReference type="PANTHER" id="PTHR11533:SF294">
    <property type="entry name" value="THYROTROPIN-RELEASING HORMONE-DEGRADING ECTOENZYME"/>
    <property type="match status" value="1"/>
</dbReference>
<feature type="active site" description="Proton acceptor" evidence="17">
    <location>
        <position position="409"/>
    </location>
</feature>
<feature type="site" description="Transition state stabilizer" evidence="19">
    <location>
        <position position="494"/>
    </location>
</feature>
<feature type="binding site" evidence="18">
    <location>
        <position position="431"/>
    </location>
    <ligand>
        <name>Zn(2+)</name>
        <dbReference type="ChEBI" id="CHEBI:29105"/>
        <note>catalytic</note>
    </ligand>
</feature>
<keyword evidence="23" id="KW-0031">Aminopeptidase</keyword>
<keyword evidence="5" id="KW-0336">GPI-anchor</keyword>
<dbReference type="PRINTS" id="PR00756">
    <property type="entry name" value="ALADIPTASE"/>
</dbReference>
<dbReference type="InterPro" id="IPR001930">
    <property type="entry name" value="Peptidase_M1"/>
</dbReference>
<evidence type="ECO:0000256" key="18">
    <source>
        <dbReference type="PIRSR" id="PIRSR634016-3"/>
    </source>
</evidence>
<evidence type="ECO:0000259" key="20">
    <source>
        <dbReference type="Pfam" id="PF01433"/>
    </source>
</evidence>
<dbReference type="GO" id="GO:0005886">
    <property type="term" value="C:plasma membrane"/>
    <property type="evidence" value="ECO:0007669"/>
    <property type="project" value="UniProtKB-SubCell"/>
</dbReference>
<organism evidence="23">
    <name type="scientific">Rhipicephalus appendiculatus</name>
    <name type="common">Brown ear tick</name>
    <dbReference type="NCBI Taxonomy" id="34631"/>
    <lineage>
        <taxon>Eukaryota</taxon>
        <taxon>Metazoa</taxon>
        <taxon>Ecdysozoa</taxon>
        <taxon>Arthropoda</taxon>
        <taxon>Chelicerata</taxon>
        <taxon>Arachnida</taxon>
        <taxon>Acari</taxon>
        <taxon>Parasitiformes</taxon>
        <taxon>Ixodida</taxon>
        <taxon>Ixodoidea</taxon>
        <taxon>Ixodidae</taxon>
        <taxon>Rhipicephalinae</taxon>
        <taxon>Rhipicephalus</taxon>
        <taxon>Rhipicephalus</taxon>
    </lineage>
</organism>
<dbReference type="GO" id="GO:0005615">
    <property type="term" value="C:extracellular space"/>
    <property type="evidence" value="ECO:0007669"/>
    <property type="project" value="TreeGrafter"/>
</dbReference>
<feature type="binding site" evidence="18">
    <location>
        <position position="408"/>
    </location>
    <ligand>
        <name>Zn(2+)</name>
        <dbReference type="ChEBI" id="CHEBI:29105"/>
        <note>catalytic</note>
    </ligand>
</feature>
<reference evidence="23" key="1">
    <citation type="journal article" date="2016" name="Ticks Tick Borne Dis.">
        <title>De novo assembly and annotation of the salivary gland transcriptome of Rhipicephalus appendiculatus male and female ticks during blood feeding.</title>
        <authorList>
            <person name="de Castro M.H."/>
            <person name="de Klerk D."/>
            <person name="Pienaar R."/>
            <person name="Latif A.A."/>
            <person name="Rees D.J."/>
            <person name="Mans B.J."/>
        </authorList>
    </citation>
    <scope>NUCLEOTIDE SEQUENCE</scope>
    <source>
        <tissue evidence="23">Salivary glands</tissue>
    </source>
</reference>
<evidence type="ECO:0000256" key="8">
    <source>
        <dbReference type="ARBA" id="ARBA00022723"/>
    </source>
</evidence>
<dbReference type="FunFam" id="2.60.40.1730:FF:000012">
    <property type="entry name" value="Aminopeptidase N"/>
    <property type="match status" value="1"/>
</dbReference>
<evidence type="ECO:0000256" key="9">
    <source>
        <dbReference type="ARBA" id="ARBA00022729"/>
    </source>
</evidence>
<accession>A0A131Z3U3</accession>
<dbReference type="SUPFAM" id="SSF55486">
    <property type="entry name" value="Metalloproteases ('zincins'), catalytic domain"/>
    <property type="match status" value="1"/>
</dbReference>
<dbReference type="InterPro" id="IPR024571">
    <property type="entry name" value="ERAP1-like_C_dom"/>
</dbReference>
<evidence type="ECO:0000256" key="3">
    <source>
        <dbReference type="ARBA" id="ARBA00010136"/>
    </source>
</evidence>
<evidence type="ECO:0000256" key="7">
    <source>
        <dbReference type="ARBA" id="ARBA00022692"/>
    </source>
</evidence>
<keyword evidence="9" id="KW-0732">Signal</keyword>
<dbReference type="InterPro" id="IPR050344">
    <property type="entry name" value="Peptidase_M1_aminopeptidases"/>
</dbReference>
<dbReference type="SUPFAM" id="SSF63737">
    <property type="entry name" value="Leukotriene A4 hydrolase N-terminal domain"/>
    <property type="match status" value="1"/>
</dbReference>
<dbReference type="GO" id="GO:0070006">
    <property type="term" value="F:metalloaminopeptidase activity"/>
    <property type="evidence" value="ECO:0007669"/>
    <property type="project" value="TreeGrafter"/>
</dbReference>
<name>A0A131Z3U3_RHIAP</name>
<feature type="domain" description="Peptidase M1 membrane alanine aminopeptidase" evidence="20">
    <location>
        <begin position="336"/>
        <end position="560"/>
    </location>
</feature>
<dbReference type="Gene3D" id="2.60.40.1910">
    <property type="match status" value="1"/>
</dbReference>
<dbReference type="GO" id="GO:0098552">
    <property type="term" value="C:side of membrane"/>
    <property type="evidence" value="ECO:0007669"/>
    <property type="project" value="UniProtKB-KW"/>
</dbReference>
<evidence type="ECO:0000256" key="17">
    <source>
        <dbReference type="PIRSR" id="PIRSR634016-1"/>
    </source>
</evidence>
<keyword evidence="4" id="KW-1003">Cell membrane</keyword>
<dbReference type="EMBL" id="GEDV01002580">
    <property type="protein sequence ID" value="JAP85977.1"/>
    <property type="molecule type" value="Transcribed_RNA"/>
</dbReference>
<keyword evidence="5" id="KW-0449">Lipoprotein</keyword>
<dbReference type="Pfam" id="PF11838">
    <property type="entry name" value="ERAP1_C"/>
    <property type="match status" value="1"/>
</dbReference>
<dbReference type="GO" id="GO:0005737">
    <property type="term" value="C:cytoplasm"/>
    <property type="evidence" value="ECO:0007669"/>
    <property type="project" value="TreeGrafter"/>
</dbReference>
<evidence type="ECO:0000256" key="5">
    <source>
        <dbReference type="ARBA" id="ARBA00022622"/>
    </source>
</evidence>
<dbReference type="FunFam" id="1.10.390.10:FF:000016">
    <property type="entry name" value="Glutamyl aminopeptidase"/>
    <property type="match status" value="1"/>
</dbReference>
<dbReference type="Gene3D" id="1.10.390.10">
    <property type="entry name" value="Neutral Protease Domain 2"/>
    <property type="match status" value="1"/>
</dbReference>
<evidence type="ECO:0000256" key="2">
    <source>
        <dbReference type="ARBA" id="ARBA00004609"/>
    </source>
</evidence>
<keyword evidence="16" id="KW-0325">Glycoprotein</keyword>
<keyword evidence="14" id="KW-0482">Metalloprotease</keyword>
<dbReference type="InterPro" id="IPR027268">
    <property type="entry name" value="Peptidase_M4/M1_CTD_sf"/>
</dbReference>
<evidence type="ECO:0000256" key="15">
    <source>
        <dbReference type="ARBA" id="ARBA00023136"/>
    </source>
</evidence>
<dbReference type="CDD" id="cd09601">
    <property type="entry name" value="M1_APN-Q_like"/>
    <property type="match status" value="1"/>
</dbReference>
<dbReference type="Pfam" id="PF01433">
    <property type="entry name" value="Peptidase_M1"/>
    <property type="match status" value="1"/>
</dbReference>
<dbReference type="Gene3D" id="1.25.50.20">
    <property type="match status" value="1"/>
</dbReference>
<dbReference type="InterPro" id="IPR042097">
    <property type="entry name" value="Aminopeptidase_N-like_N_sf"/>
</dbReference>
<feature type="domain" description="ERAP1-like C-terminal" evidence="21">
    <location>
        <begin position="636"/>
        <end position="967"/>
    </location>
</feature>
<dbReference type="GO" id="GO:0042277">
    <property type="term" value="F:peptide binding"/>
    <property type="evidence" value="ECO:0007669"/>
    <property type="project" value="TreeGrafter"/>
</dbReference>
<evidence type="ECO:0000256" key="19">
    <source>
        <dbReference type="PIRSR" id="PIRSR634016-4"/>
    </source>
</evidence>
<evidence type="ECO:0000256" key="13">
    <source>
        <dbReference type="ARBA" id="ARBA00022989"/>
    </source>
</evidence>
<proteinExistence type="inferred from homology"/>
<keyword evidence="12" id="KW-0735">Signal-anchor</keyword>
<dbReference type="InterPro" id="IPR045357">
    <property type="entry name" value="Aminopeptidase_N-like_N"/>
</dbReference>
<evidence type="ECO:0000256" key="14">
    <source>
        <dbReference type="ARBA" id="ARBA00023049"/>
    </source>
</evidence>
<evidence type="ECO:0000256" key="11">
    <source>
        <dbReference type="ARBA" id="ARBA00022833"/>
    </source>
</evidence>
<keyword evidence="13" id="KW-1133">Transmembrane helix</keyword>
<sequence>MADKDGSVRRYVRRSCGPGLALAVLVTTVLAAWFRLAPGAAGRQVDTDAGMPAWWPGAAELAVVRRPGPLAHTSVLREDTLAFLRARHRTSAQVYNNRLPRALMPEHYDIEMRPRFAAQEPSATMTTDDDDDSFTATVAVRVRCVQPTNTVVVHAGKFNYTAPSAGPAVQVWEASSSLNQVAVTSVEKGDGLLVISLASSLEAGNKYVVQIHFSGRLGDTRGFYKYHYTSADRKQHLLVTFFEPTFAREAFPCFDEPDMKATFSVVVVRPEAYHSISTMPLVRSEGRTGGYVADHFMTSVKMSTYTLAFMISNYTATKNGKVSVWTRPDEADQAGYAAEITPLIIDYFERLLDVPYVLPKIDLAALPSFLVDAMENWGLLTFHRNSLLFSDTKDAVTHKVAIATVISHELAHQWFGNLVTMRWWNDVWLNEGFASYMQYLGVDAVHPEWSILNQFTVTDMMPIMKAEYNTESHPLSVDGNFSTELDSLFDRIVYNKGPSIVRMMSYFLSPPVFLKGLRAYLKKYSFGNADQDQLFAELTKAQPEGGPHVRVDVKEVMDTWTRQPGYPVVDVVRDYEARTASLTQRHHCIRPDESRLWIIPITYTDAEHKNFSNTENVMWMKTKKGTLQNLPDKNDWIILNLQSAGYYKVNYDVENWALLRRQLLIAPEAIPVLNRAQLIQDASDLAHSGDLSYSVAMDILDYVRRETAYAPLKTSLNTVEVLDGRLRATDFYDKWQTYMNGMLKFHYDRLHWETRENESMPAKMIRKDVVFWSCQYNYQPCIENCLRNFKTFMNSPVLLKDALRRDLTGTLVTLCHGIRLGDNTDWRFLADHIRDASSAEEAHVIVSALGCTGETKNLLSLLSFSMRNMTSLNKNMENSVGYFFESASYSNKGSDLTLKFFIENWKTLLDKYGQSPSLKDTIWFAIQGIRKSEDLKQMEHFLATNVESKKTGKKLTRTFQTALDLARANINWVRKNARVIQNWLDNKLAHADDTGANKDAPPAAGA</sequence>
<keyword evidence="15" id="KW-0472">Membrane</keyword>
<keyword evidence="11 18" id="KW-0862">Zinc</keyword>
<keyword evidence="10" id="KW-0378">Hydrolase</keyword>
<comment type="cofactor">
    <cofactor evidence="18">
        <name>Zn(2+)</name>
        <dbReference type="ChEBI" id="CHEBI:29105"/>
    </cofactor>
    <text evidence="18">Binds 1 zinc ion per subunit.</text>
</comment>
<comment type="similarity">
    <text evidence="3">Belongs to the peptidase M1 family.</text>
</comment>
<dbReference type="InterPro" id="IPR034016">
    <property type="entry name" value="M1_APN-typ"/>
</dbReference>
<dbReference type="PANTHER" id="PTHR11533">
    <property type="entry name" value="PROTEASE M1 ZINC METALLOPROTEASE"/>
    <property type="match status" value="1"/>
</dbReference>
<evidence type="ECO:0000256" key="1">
    <source>
        <dbReference type="ARBA" id="ARBA00004606"/>
    </source>
</evidence>
<feature type="domain" description="Aminopeptidase N-like N-terminal" evidence="22">
    <location>
        <begin position="105"/>
        <end position="305"/>
    </location>
</feature>
<evidence type="ECO:0000259" key="21">
    <source>
        <dbReference type="Pfam" id="PF11838"/>
    </source>
</evidence>
<evidence type="ECO:0000256" key="16">
    <source>
        <dbReference type="ARBA" id="ARBA00023180"/>
    </source>
</evidence>
<keyword evidence="8 18" id="KW-0479">Metal-binding</keyword>
<keyword evidence="6" id="KW-0645">Protease</keyword>
<evidence type="ECO:0000256" key="12">
    <source>
        <dbReference type="ARBA" id="ARBA00022968"/>
    </source>
</evidence>
<keyword evidence="7" id="KW-0812">Transmembrane</keyword>
<evidence type="ECO:0000256" key="10">
    <source>
        <dbReference type="ARBA" id="ARBA00022801"/>
    </source>
</evidence>
<evidence type="ECO:0000313" key="23">
    <source>
        <dbReference type="EMBL" id="JAP85977.1"/>
    </source>
</evidence>
<dbReference type="InterPro" id="IPR014782">
    <property type="entry name" value="Peptidase_M1_dom"/>
</dbReference>
<dbReference type="Pfam" id="PF17900">
    <property type="entry name" value="Peptidase_M1_N"/>
    <property type="match status" value="1"/>
</dbReference>
<dbReference type="GO" id="GO:0006508">
    <property type="term" value="P:proteolysis"/>
    <property type="evidence" value="ECO:0007669"/>
    <property type="project" value="UniProtKB-KW"/>
</dbReference>
<evidence type="ECO:0000259" key="22">
    <source>
        <dbReference type="Pfam" id="PF17900"/>
    </source>
</evidence>
<dbReference type="FunFam" id="2.60.40.1910:FF:000008">
    <property type="entry name" value="Aminopeptidase"/>
    <property type="match status" value="1"/>
</dbReference>
<comment type="subcellular location">
    <subcellularLocation>
        <location evidence="2">Cell membrane</location>
        <topology evidence="2">Lipid-anchor</topology>
        <topology evidence="2">GPI-anchor</topology>
    </subcellularLocation>
    <subcellularLocation>
        <location evidence="1">Membrane</location>
        <topology evidence="1">Single-pass type II membrane protein</topology>
    </subcellularLocation>
</comment>
<dbReference type="AlphaFoldDB" id="A0A131Z3U3"/>
<feature type="binding site" evidence="18">
    <location>
        <position position="412"/>
    </location>
    <ligand>
        <name>Zn(2+)</name>
        <dbReference type="ChEBI" id="CHEBI:29105"/>
        <note>catalytic</note>
    </ligand>
</feature>
<evidence type="ECO:0000256" key="4">
    <source>
        <dbReference type="ARBA" id="ARBA00022475"/>
    </source>
</evidence>
<protein>
    <submittedName>
        <fullName evidence="23">Aminopeptidase N</fullName>
    </submittedName>
</protein>
<dbReference type="GO" id="GO:0008270">
    <property type="term" value="F:zinc ion binding"/>
    <property type="evidence" value="ECO:0007669"/>
    <property type="project" value="InterPro"/>
</dbReference>
<dbReference type="GO" id="GO:0043171">
    <property type="term" value="P:peptide catabolic process"/>
    <property type="evidence" value="ECO:0007669"/>
    <property type="project" value="TreeGrafter"/>
</dbReference>